<feature type="domain" description="HU" evidence="3">
    <location>
        <begin position="1"/>
        <end position="125"/>
    </location>
</feature>
<keyword evidence="1" id="KW-0238">DNA-binding</keyword>
<dbReference type="Gene3D" id="4.10.520.10">
    <property type="entry name" value="IHF-like DNA-binding proteins"/>
    <property type="match status" value="1"/>
</dbReference>
<evidence type="ECO:0000313" key="4">
    <source>
        <dbReference type="EMBL" id="QBN17736.1"/>
    </source>
</evidence>
<dbReference type="InterPro" id="IPR010992">
    <property type="entry name" value="IHF-like_DNA-bd_dom_sf"/>
</dbReference>
<accession>A0A4P6Y633</accession>
<dbReference type="EMBL" id="CP037933">
    <property type="protein sequence ID" value="QBN17736.1"/>
    <property type="molecule type" value="Genomic_DNA"/>
</dbReference>
<name>A0A4P6Y633_9FLAO</name>
<dbReference type="Pfam" id="PF18291">
    <property type="entry name" value="HU-HIG"/>
    <property type="match status" value="1"/>
</dbReference>
<sequence length="127" mass="13762">MAVPFTAVGRTNPSQPKNPLRYYPRATQSGVVDLEELSERVSASCSATPSDCSAVIIGLVTEISKSLDQGNIVRLGQLGSFQVSVQGTSSPSPEELTSKNISRSSIVFRPGKKLKTMLNQLKFYKKK</sequence>
<dbReference type="GO" id="GO:0003677">
    <property type="term" value="F:DNA binding"/>
    <property type="evidence" value="ECO:0007669"/>
    <property type="project" value="UniProtKB-KW"/>
</dbReference>
<protein>
    <recommendedName>
        <fullName evidence="3">HU domain-containing protein</fullName>
    </recommendedName>
</protein>
<dbReference type="Proteomes" id="UP000291124">
    <property type="component" value="Chromosome"/>
</dbReference>
<dbReference type="InterPro" id="IPR041607">
    <property type="entry name" value="HU-HIG"/>
</dbReference>
<evidence type="ECO:0000259" key="3">
    <source>
        <dbReference type="Pfam" id="PF18291"/>
    </source>
</evidence>
<evidence type="ECO:0000313" key="5">
    <source>
        <dbReference type="Proteomes" id="UP000291124"/>
    </source>
</evidence>
<dbReference type="AlphaFoldDB" id="A0A4P6Y633"/>
<gene>
    <name evidence="4" type="ORF">E1750_02595</name>
</gene>
<proteinExistence type="predicted"/>
<dbReference type="NCBIfam" id="TIGR01201">
    <property type="entry name" value="HU_rel"/>
    <property type="match status" value="1"/>
</dbReference>
<feature type="region of interest" description="Disordered" evidence="2">
    <location>
        <begin position="1"/>
        <end position="22"/>
    </location>
</feature>
<dbReference type="SUPFAM" id="SSF47729">
    <property type="entry name" value="IHF-like DNA-binding proteins"/>
    <property type="match status" value="1"/>
</dbReference>
<keyword evidence="5" id="KW-1185">Reference proteome</keyword>
<dbReference type="RefSeq" id="WP_133275267.1">
    <property type="nucleotide sequence ID" value="NZ_CP037933.1"/>
</dbReference>
<evidence type="ECO:0000256" key="1">
    <source>
        <dbReference type="ARBA" id="ARBA00023125"/>
    </source>
</evidence>
<dbReference type="KEGG" id="fnk:E1750_02595"/>
<evidence type="ECO:0000256" key="2">
    <source>
        <dbReference type="SAM" id="MobiDB-lite"/>
    </source>
</evidence>
<dbReference type="OrthoDB" id="9809801at2"/>
<reference evidence="5" key="1">
    <citation type="submission" date="2019-03" db="EMBL/GenBank/DDBJ databases">
        <title>Flavobacterium sp.</title>
        <authorList>
            <person name="Kim H."/>
        </authorList>
    </citation>
    <scope>NUCLEOTIDE SEQUENCE [LARGE SCALE GENOMIC DNA]</scope>
    <source>
        <strain evidence="5">GS13</strain>
    </source>
</reference>
<dbReference type="InterPro" id="IPR005902">
    <property type="entry name" value="HU_DNA-bd_put"/>
</dbReference>
<organism evidence="4 5">
    <name type="scientific">Flavobacterium nackdongense</name>
    <dbReference type="NCBI Taxonomy" id="2547394"/>
    <lineage>
        <taxon>Bacteria</taxon>
        <taxon>Pseudomonadati</taxon>
        <taxon>Bacteroidota</taxon>
        <taxon>Flavobacteriia</taxon>
        <taxon>Flavobacteriales</taxon>
        <taxon>Flavobacteriaceae</taxon>
        <taxon>Flavobacterium</taxon>
    </lineage>
</organism>